<feature type="region of interest" description="Disordered" evidence="2">
    <location>
        <begin position="306"/>
        <end position="335"/>
    </location>
</feature>
<evidence type="ECO:0000313" key="4">
    <source>
        <dbReference type="Proteomes" id="UP001642464"/>
    </source>
</evidence>
<protein>
    <submittedName>
        <fullName evidence="3">Uncharacterized protein</fullName>
    </submittedName>
</protein>
<name>A0ABP0M620_9DINO</name>
<proteinExistence type="predicted"/>
<organism evidence="3 4">
    <name type="scientific">Durusdinium trenchii</name>
    <dbReference type="NCBI Taxonomy" id="1381693"/>
    <lineage>
        <taxon>Eukaryota</taxon>
        <taxon>Sar</taxon>
        <taxon>Alveolata</taxon>
        <taxon>Dinophyceae</taxon>
        <taxon>Suessiales</taxon>
        <taxon>Symbiodiniaceae</taxon>
        <taxon>Durusdinium</taxon>
    </lineage>
</organism>
<reference evidence="3 4" key="1">
    <citation type="submission" date="2024-02" db="EMBL/GenBank/DDBJ databases">
        <authorList>
            <person name="Chen Y."/>
            <person name="Shah S."/>
            <person name="Dougan E. K."/>
            <person name="Thang M."/>
            <person name="Chan C."/>
        </authorList>
    </citation>
    <scope>NUCLEOTIDE SEQUENCE [LARGE SCALE GENOMIC DNA]</scope>
</reference>
<feature type="region of interest" description="Disordered" evidence="2">
    <location>
        <begin position="99"/>
        <end position="130"/>
    </location>
</feature>
<comment type="caution">
    <text evidence="3">The sequence shown here is derived from an EMBL/GenBank/DDBJ whole genome shotgun (WGS) entry which is preliminary data.</text>
</comment>
<evidence type="ECO:0000256" key="2">
    <source>
        <dbReference type="SAM" id="MobiDB-lite"/>
    </source>
</evidence>
<keyword evidence="1" id="KW-0175">Coiled coil</keyword>
<evidence type="ECO:0000313" key="3">
    <source>
        <dbReference type="EMBL" id="CAK9046132.1"/>
    </source>
</evidence>
<dbReference type="Proteomes" id="UP001642464">
    <property type="component" value="Unassembled WGS sequence"/>
</dbReference>
<feature type="coiled-coil region" evidence="1">
    <location>
        <begin position="232"/>
        <end position="289"/>
    </location>
</feature>
<sequence>MSVHLHGFDGCPWLRCRQSLEKHRRDCVNATDYFEAAVAEARIHELQQMERKWQREVLVRQFLSERRKLGEEFRAEFQELLLRLDRSFKSFKAQKQRRLAQVGKAEGSTAEQSEAAEEAEEEEREEDEIVEVQRRSEILQESFIQLSSHPTLSASMSTFPLITQPPDEKPPTPKSETVETPCRAPCRVHSVKAIELKSQARKLALVQRYAAAAKLQAKAEKIEEEWRQSHQVKQKEARRNHEEEALERERLRLERRLQEEQRALGERALREQQQLMHQHERRKERLVLRQQKVWKCVGSGSLEEALKQAAGRRSDARKAKRPASAPDRGRPRGGR</sequence>
<dbReference type="EMBL" id="CAXAMM010019635">
    <property type="protein sequence ID" value="CAK9046132.1"/>
    <property type="molecule type" value="Genomic_DNA"/>
</dbReference>
<accession>A0ABP0M620</accession>
<gene>
    <name evidence="3" type="ORF">SCF082_LOCUS26001</name>
</gene>
<keyword evidence="4" id="KW-1185">Reference proteome</keyword>
<feature type="compositionally biased region" description="Acidic residues" evidence="2">
    <location>
        <begin position="114"/>
        <end position="130"/>
    </location>
</feature>
<evidence type="ECO:0000256" key="1">
    <source>
        <dbReference type="SAM" id="Coils"/>
    </source>
</evidence>